<accession>A0AB34U8Y7</accession>
<evidence type="ECO:0000259" key="4">
    <source>
        <dbReference type="Pfam" id="PF05118"/>
    </source>
</evidence>
<dbReference type="Gene3D" id="2.60.120.330">
    <property type="entry name" value="B-lactam Antibiotic, Isopenicillin N Synthase, Chain"/>
    <property type="match status" value="1"/>
</dbReference>
<evidence type="ECO:0000313" key="5">
    <source>
        <dbReference type="EMBL" id="KPX55522.1"/>
    </source>
</evidence>
<dbReference type="InterPro" id="IPR007803">
    <property type="entry name" value="Asp/Arg/Pro-Hydrxlase"/>
</dbReference>
<keyword evidence="3" id="KW-0560">Oxidoreductase</keyword>
<evidence type="ECO:0000256" key="2">
    <source>
        <dbReference type="ARBA" id="ARBA00022964"/>
    </source>
</evidence>
<dbReference type="AlphaFoldDB" id="A0AB34U8Y7"/>
<dbReference type="PANTHER" id="PTHR46332">
    <property type="entry name" value="ASPARTATE BETA-HYDROXYLASE DOMAIN-CONTAINING PROTEIN 2"/>
    <property type="match status" value="1"/>
</dbReference>
<dbReference type="Proteomes" id="UP000050545">
    <property type="component" value="Unassembled WGS sequence"/>
</dbReference>
<dbReference type="InterPro" id="IPR051821">
    <property type="entry name" value="Asp/Asn_beta-hydroxylase"/>
</dbReference>
<name>A0AB34U8Y7_PSEA0</name>
<gene>
    <name evidence="5" type="ORF">ALO67_03962</name>
</gene>
<protein>
    <submittedName>
        <fullName evidence="5">Peptide-aspartate beta-dioxygenase</fullName>
    </submittedName>
</protein>
<proteinExistence type="inferred from homology"/>
<evidence type="ECO:0000256" key="1">
    <source>
        <dbReference type="ARBA" id="ARBA00007730"/>
    </source>
</evidence>
<dbReference type="EMBL" id="LJQN01000067">
    <property type="protein sequence ID" value="KPX55522.1"/>
    <property type="molecule type" value="Genomic_DNA"/>
</dbReference>
<sequence length="317" mass="34850">MEQGMNIDGTQERLRARANELIGQMAACADWTAARRLAQVMAELGYFPSALQRPNRYIKSIAGPALYRAEDFELARHLETHGQVIVDEVLAAVKIGYQDFSDVEEPLVETGGQWQELVFFEAGVRSERAARHLPATFAVLNALAPEILGAGVVMLSRIVPGTHIVAHCGETNGRLRLHMGIKTPSDAVMRVGSESVRWQAGKCIVFDDSFEHEVWNLSDEDRIVLIVDFLHPQAPPSSVTGAGAGIQGRVAELLREAHLSGIHLEEQSGEPRLLPDAFLGAKLRRYMNELGAQKVELDASERLLITKDARGRQDVGC</sequence>
<keyword evidence="2" id="KW-0223">Dioxygenase</keyword>
<reference evidence="5 6" key="1">
    <citation type="submission" date="2015-09" db="EMBL/GenBank/DDBJ databases">
        <title>Genome announcement of multiple Pseudomonas syringae strains.</title>
        <authorList>
            <person name="Thakur S."/>
            <person name="Wang P.W."/>
            <person name="Gong Y."/>
            <person name="Weir B.S."/>
            <person name="Guttman D.S."/>
        </authorList>
    </citation>
    <scope>NUCLEOTIDE SEQUENCE [LARGE SCALE GENOMIC DNA]</scope>
    <source>
        <strain evidence="5 6">ICMP9623</strain>
    </source>
</reference>
<dbReference type="SUPFAM" id="SSF51197">
    <property type="entry name" value="Clavaminate synthase-like"/>
    <property type="match status" value="1"/>
</dbReference>
<dbReference type="Pfam" id="PF05118">
    <property type="entry name" value="Asp_Arg_Hydrox"/>
    <property type="match status" value="1"/>
</dbReference>
<comment type="caution">
    <text evidence="5">The sequence shown here is derived from an EMBL/GenBank/DDBJ whole genome shotgun (WGS) entry which is preliminary data.</text>
</comment>
<organism evidence="5 6">
    <name type="scientific">Pseudomonas amygdali pv. hibisci</name>
    <dbReference type="NCBI Taxonomy" id="251723"/>
    <lineage>
        <taxon>Bacteria</taxon>
        <taxon>Pseudomonadati</taxon>
        <taxon>Pseudomonadota</taxon>
        <taxon>Gammaproteobacteria</taxon>
        <taxon>Pseudomonadales</taxon>
        <taxon>Pseudomonadaceae</taxon>
        <taxon>Pseudomonas</taxon>
        <taxon>Pseudomonas amygdali</taxon>
    </lineage>
</organism>
<dbReference type="InterPro" id="IPR027443">
    <property type="entry name" value="IPNS-like_sf"/>
</dbReference>
<evidence type="ECO:0000256" key="3">
    <source>
        <dbReference type="ARBA" id="ARBA00023002"/>
    </source>
</evidence>
<dbReference type="PANTHER" id="PTHR46332:SF5">
    <property type="entry name" value="ASPARTATE BETA-HYDROXYLASE DOMAIN CONTAINING 2"/>
    <property type="match status" value="1"/>
</dbReference>
<comment type="similarity">
    <text evidence="1">Belongs to the aspartyl/asparaginyl beta-hydroxylase family.</text>
</comment>
<dbReference type="GO" id="GO:0016020">
    <property type="term" value="C:membrane"/>
    <property type="evidence" value="ECO:0007669"/>
    <property type="project" value="TreeGrafter"/>
</dbReference>
<evidence type="ECO:0000313" key="6">
    <source>
        <dbReference type="Proteomes" id="UP000050545"/>
    </source>
</evidence>
<feature type="domain" description="Aspartyl/asparaginy/proline hydroxylase" evidence="4">
    <location>
        <begin position="81"/>
        <end position="232"/>
    </location>
</feature>
<dbReference type="GO" id="GO:0051213">
    <property type="term" value="F:dioxygenase activity"/>
    <property type="evidence" value="ECO:0007669"/>
    <property type="project" value="UniProtKB-KW"/>
</dbReference>